<evidence type="ECO:0000256" key="1">
    <source>
        <dbReference type="SAM" id="SignalP"/>
    </source>
</evidence>
<organism evidence="2 3">
    <name type="scientific">Paenibacillus solani</name>
    <dbReference type="NCBI Taxonomy" id="1705565"/>
    <lineage>
        <taxon>Bacteria</taxon>
        <taxon>Bacillati</taxon>
        <taxon>Bacillota</taxon>
        <taxon>Bacilli</taxon>
        <taxon>Bacillales</taxon>
        <taxon>Paenibacillaceae</taxon>
        <taxon>Paenibacillus</taxon>
    </lineage>
</organism>
<dbReference type="PATRIC" id="fig|1705565.3.peg.1935"/>
<reference evidence="3" key="1">
    <citation type="submission" date="2015-08" db="EMBL/GenBank/DDBJ databases">
        <title>Genome sequencing project for genomic taxonomy and phylogenomics of Bacillus-like bacteria.</title>
        <authorList>
            <person name="Liu B."/>
            <person name="Wang J."/>
            <person name="Zhu Y."/>
            <person name="Liu G."/>
            <person name="Chen Q."/>
            <person name="Chen Z."/>
            <person name="Lan J."/>
            <person name="Che J."/>
            <person name="Ge C."/>
            <person name="Shi H."/>
            <person name="Pan Z."/>
            <person name="Liu X."/>
        </authorList>
    </citation>
    <scope>NUCLEOTIDE SEQUENCE [LARGE SCALE GENOMIC DNA]</scope>
    <source>
        <strain evidence="3">FJAT-22460</strain>
    </source>
</reference>
<dbReference type="RefSeq" id="WP_054400837.1">
    <property type="nucleotide sequence ID" value="NZ_LIUT01000001.1"/>
</dbReference>
<gene>
    <name evidence="2" type="ORF">AM231_00565</name>
</gene>
<proteinExistence type="predicted"/>
<feature type="signal peptide" evidence="1">
    <location>
        <begin position="1"/>
        <end position="29"/>
    </location>
</feature>
<keyword evidence="1" id="KW-0732">Signal</keyword>
<evidence type="ECO:0000313" key="3">
    <source>
        <dbReference type="Proteomes" id="UP000036932"/>
    </source>
</evidence>
<accession>A0A0M1P056</accession>
<keyword evidence="3" id="KW-1185">Reference proteome</keyword>
<name>A0A0M1P056_9BACL</name>
<evidence type="ECO:0000313" key="2">
    <source>
        <dbReference type="EMBL" id="KOR87782.1"/>
    </source>
</evidence>
<feature type="chain" id="PRO_5039097858" evidence="1">
    <location>
        <begin position="30"/>
        <end position="59"/>
    </location>
</feature>
<protein>
    <submittedName>
        <fullName evidence="2">Uncharacterized protein</fullName>
    </submittedName>
</protein>
<comment type="caution">
    <text evidence="2">The sequence shown here is derived from an EMBL/GenBank/DDBJ whole genome shotgun (WGS) entry which is preliminary data.</text>
</comment>
<dbReference type="EMBL" id="LIUT01000001">
    <property type="protein sequence ID" value="KOR87782.1"/>
    <property type="molecule type" value="Genomic_DNA"/>
</dbReference>
<dbReference type="AlphaFoldDB" id="A0A0M1P056"/>
<sequence>MVNCYRKKIFTALSAALVVSMLATGVIVAAQGKTTLEIAKDAGAKKVEVIKGKARPSYG</sequence>
<dbReference type="Proteomes" id="UP000036932">
    <property type="component" value="Unassembled WGS sequence"/>
</dbReference>